<feature type="compositionally biased region" description="Pro residues" evidence="1">
    <location>
        <begin position="316"/>
        <end position="326"/>
    </location>
</feature>
<dbReference type="GeneID" id="55973679"/>
<feature type="compositionally biased region" description="Basic and acidic residues" evidence="1">
    <location>
        <begin position="221"/>
        <end position="242"/>
    </location>
</feature>
<feature type="region of interest" description="Disordered" evidence="1">
    <location>
        <begin position="140"/>
        <end position="174"/>
    </location>
</feature>
<feature type="compositionally biased region" description="Low complexity" evidence="1">
    <location>
        <begin position="327"/>
        <end position="383"/>
    </location>
</feature>
<organism evidence="2 3">
    <name type="scientific">Geosmithia morbida</name>
    <dbReference type="NCBI Taxonomy" id="1094350"/>
    <lineage>
        <taxon>Eukaryota</taxon>
        <taxon>Fungi</taxon>
        <taxon>Dikarya</taxon>
        <taxon>Ascomycota</taxon>
        <taxon>Pezizomycotina</taxon>
        <taxon>Sordariomycetes</taxon>
        <taxon>Hypocreomycetidae</taxon>
        <taxon>Hypocreales</taxon>
        <taxon>Bionectriaceae</taxon>
        <taxon>Geosmithia</taxon>
    </lineage>
</organism>
<gene>
    <name evidence="2" type="ORF">GMORB2_7456</name>
</gene>
<evidence type="ECO:0000313" key="2">
    <source>
        <dbReference type="EMBL" id="KAF4122464.1"/>
    </source>
</evidence>
<dbReference type="GO" id="GO:0070449">
    <property type="term" value="C:elongin complex"/>
    <property type="evidence" value="ECO:0007669"/>
    <property type="project" value="InterPro"/>
</dbReference>
<dbReference type="Pfam" id="PF06881">
    <property type="entry name" value="Elongin_A"/>
    <property type="match status" value="1"/>
</dbReference>
<comment type="caution">
    <text evidence="2">The sequence shown here is derived from an EMBL/GenBank/DDBJ whole genome shotgun (WGS) entry which is preliminary data.</text>
</comment>
<feature type="compositionally biased region" description="Acidic residues" evidence="1">
    <location>
        <begin position="247"/>
        <end position="265"/>
    </location>
</feature>
<dbReference type="GO" id="GO:0006368">
    <property type="term" value="P:transcription elongation by RNA polymerase II"/>
    <property type="evidence" value="ECO:0007669"/>
    <property type="project" value="InterPro"/>
</dbReference>
<proteinExistence type="predicted"/>
<accession>A0A9P5D5G4</accession>
<dbReference type="EMBL" id="JAANYQ010000009">
    <property type="protein sequence ID" value="KAF4122464.1"/>
    <property type="molecule type" value="Genomic_DNA"/>
</dbReference>
<sequence length="404" mass="43483">MPGVRSLVELASAACVKNVRLLEGVGYLPYENVRHLLMRVDSAKQLRRIELNSPQLDGQTGELWLRLIEKDFPIEFRAKAYKPQDPTKWFKVWEKYQRDHDKAIAESEANFRDAIVGIQQEKAKNTSKIVESRLLPRKVPTKRWGSGGGSGTLGNGALTFGGGSRTRTHNGASVMRKVRREVREIAAIHGSLSKVTPAGGQRAASSAVLKAPQAMINERRRAAQPEFKRLPPKAVTEHEERATFISDSEDGEDGDLFDADGDDEETAKRPKPVTFRSAAPKQAAAKPSAARSAATSLLKSRRQAGSSSSSTRPIPATKPRPIPSAPDPTKSSTSPSKPRPSVGGSGPSASAKQPSAAAPSTSSSSRPAAARASSPPSAISAQSPPRPPKRKAADIFMKPRKRNS</sequence>
<dbReference type="AlphaFoldDB" id="A0A9P5D5G4"/>
<dbReference type="Proteomes" id="UP000749293">
    <property type="component" value="Unassembled WGS sequence"/>
</dbReference>
<protein>
    <submittedName>
        <fullName evidence="2">Elongin-A</fullName>
    </submittedName>
</protein>
<name>A0A9P5D5G4_9HYPO</name>
<dbReference type="PANTHER" id="PTHR15141:SF76">
    <property type="entry name" value="TRANSCRIPTION ELONGATION FACTOR B POLYPEPTIDE 3"/>
    <property type="match status" value="1"/>
</dbReference>
<dbReference type="RefSeq" id="XP_035321116.1">
    <property type="nucleotide sequence ID" value="XM_035469421.1"/>
</dbReference>
<feature type="compositionally biased region" description="Low complexity" evidence="1">
    <location>
        <begin position="276"/>
        <end position="294"/>
    </location>
</feature>
<evidence type="ECO:0000256" key="1">
    <source>
        <dbReference type="SAM" id="MobiDB-lite"/>
    </source>
</evidence>
<dbReference type="OrthoDB" id="21513at2759"/>
<feature type="region of interest" description="Disordered" evidence="1">
    <location>
        <begin position="221"/>
        <end position="404"/>
    </location>
</feature>
<reference evidence="2" key="1">
    <citation type="submission" date="2020-03" db="EMBL/GenBank/DDBJ databases">
        <title>Site-based positive gene gene selection in Geosmithia morbida across the United States reveals a broad range of putative effectors and factors for local host and environmental adapation.</title>
        <authorList>
            <person name="Onufrak A."/>
            <person name="Murdoch R.W."/>
            <person name="Gazis R."/>
            <person name="Huff M."/>
            <person name="Staton M."/>
            <person name="Klingeman W."/>
            <person name="Hadziabdic D."/>
        </authorList>
    </citation>
    <scope>NUCLEOTIDE SEQUENCE</scope>
    <source>
        <strain evidence="2">1262</strain>
    </source>
</reference>
<keyword evidence="3" id="KW-1185">Reference proteome</keyword>
<dbReference type="Gene3D" id="6.10.250.3180">
    <property type="match status" value="1"/>
</dbReference>
<evidence type="ECO:0000313" key="3">
    <source>
        <dbReference type="Proteomes" id="UP000749293"/>
    </source>
</evidence>
<dbReference type="InterPro" id="IPR010684">
    <property type="entry name" value="RNA_pol_II_trans_fac_SIII_A"/>
</dbReference>
<feature type="compositionally biased region" description="Gly residues" evidence="1">
    <location>
        <begin position="145"/>
        <end position="164"/>
    </location>
</feature>
<dbReference type="InterPro" id="IPR051870">
    <property type="entry name" value="Elongin-A_domain"/>
</dbReference>
<dbReference type="PANTHER" id="PTHR15141">
    <property type="entry name" value="TRANSCRIPTION ELONGATION FACTOR B POLYPEPTIDE 3"/>
    <property type="match status" value="1"/>
</dbReference>